<dbReference type="EMBL" id="JAROKS010000022">
    <property type="protein sequence ID" value="KAK1788959.1"/>
    <property type="molecule type" value="Genomic_DNA"/>
</dbReference>
<feature type="chain" id="PRO_5041955026" description="Immunoglobulin V-set domain-containing protein" evidence="1">
    <location>
        <begin position="21"/>
        <end position="81"/>
    </location>
</feature>
<dbReference type="PANTHER" id="PTHR23267">
    <property type="entry name" value="IMMUNOGLOBULIN LIGHT CHAIN"/>
    <property type="match status" value="1"/>
</dbReference>
<proteinExistence type="predicted"/>
<dbReference type="SUPFAM" id="SSF48726">
    <property type="entry name" value="Immunoglobulin"/>
    <property type="match status" value="1"/>
</dbReference>
<evidence type="ECO:0008006" key="4">
    <source>
        <dbReference type="Google" id="ProtNLM"/>
    </source>
</evidence>
<gene>
    <name evidence="2" type="ORF">P4O66_015859</name>
</gene>
<keyword evidence="1" id="KW-0732">Signal</keyword>
<feature type="non-terminal residue" evidence="2">
    <location>
        <position position="1"/>
    </location>
</feature>
<dbReference type="AlphaFoldDB" id="A0AAD9DQH1"/>
<evidence type="ECO:0000313" key="3">
    <source>
        <dbReference type="Proteomes" id="UP001239994"/>
    </source>
</evidence>
<organism evidence="2 3">
    <name type="scientific">Electrophorus voltai</name>
    <dbReference type="NCBI Taxonomy" id="2609070"/>
    <lineage>
        <taxon>Eukaryota</taxon>
        <taxon>Metazoa</taxon>
        <taxon>Chordata</taxon>
        <taxon>Craniata</taxon>
        <taxon>Vertebrata</taxon>
        <taxon>Euteleostomi</taxon>
        <taxon>Actinopterygii</taxon>
        <taxon>Neopterygii</taxon>
        <taxon>Teleostei</taxon>
        <taxon>Ostariophysi</taxon>
        <taxon>Gymnotiformes</taxon>
        <taxon>Gymnotoidei</taxon>
        <taxon>Gymnotidae</taxon>
        <taxon>Electrophorus</taxon>
    </lineage>
</organism>
<name>A0AAD9DQH1_9TELE</name>
<protein>
    <recommendedName>
        <fullName evidence="4">Immunoglobulin V-set domain-containing protein</fullName>
    </recommendedName>
</protein>
<feature type="signal peptide" evidence="1">
    <location>
        <begin position="1"/>
        <end position="20"/>
    </location>
</feature>
<dbReference type="InterPro" id="IPR036179">
    <property type="entry name" value="Ig-like_dom_sf"/>
</dbReference>
<comment type="caution">
    <text evidence="2">The sequence shown here is derived from an EMBL/GenBank/DDBJ whole genome shotgun (WGS) entry which is preliminary data.</text>
</comment>
<dbReference type="InterPro" id="IPR013783">
    <property type="entry name" value="Ig-like_fold"/>
</dbReference>
<evidence type="ECO:0000256" key="1">
    <source>
        <dbReference type="SAM" id="SignalP"/>
    </source>
</evidence>
<accession>A0AAD9DQH1</accession>
<reference evidence="2" key="1">
    <citation type="submission" date="2023-03" db="EMBL/GenBank/DDBJ databases">
        <title>Electrophorus voltai genome.</title>
        <authorList>
            <person name="Bian C."/>
        </authorList>
    </citation>
    <scope>NUCLEOTIDE SEQUENCE</scope>
    <source>
        <strain evidence="2">CB-2022</strain>
        <tissue evidence="2">Muscle</tissue>
    </source>
</reference>
<dbReference type="Gene3D" id="2.60.40.10">
    <property type="entry name" value="Immunoglobulins"/>
    <property type="match status" value="1"/>
</dbReference>
<evidence type="ECO:0000313" key="2">
    <source>
        <dbReference type="EMBL" id="KAK1788959.1"/>
    </source>
</evidence>
<sequence>MTLIPIFICTLVLWTQGSQGQVTVTQDSVKSTLPGDTVTISCRTNPEVYVYDDGDEALFWYLQKTGEAPKLLIRYVNTLQS</sequence>
<dbReference type="Proteomes" id="UP001239994">
    <property type="component" value="Unassembled WGS sequence"/>
</dbReference>
<dbReference type="InterPro" id="IPR050150">
    <property type="entry name" value="IgV_Light_Chain"/>
</dbReference>
<keyword evidence="3" id="KW-1185">Reference proteome</keyword>